<dbReference type="AlphaFoldDB" id="A0AAX6ES45"/>
<feature type="signal peptide" evidence="1">
    <location>
        <begin position="1"/>
        <end position="27"/>
    </location>
</feature>
<dbReference type="Proteomes" id="UP001140949">
    <property type="component" value="Unassembled WGS sequence"/>
</dbReference>
<sequence>MVRRRHKRFCLLSRRALLVRLLKICKSSSEQCIKRLQKLILKSLKLTIEDQIPKRRICRTYIQNSKAIWTGTT</sequence>
<accession>A0AAX6ES45</accession>
<proteinExistence type="predicted"/>
<evidence type="ECO:0000256" key="1">
    <source>
        <dbReference type="SAM" id="SignalP"/>
    </source>
</evidence>
<keyword evidence="1" id="KW-0732">Signal</keyword>
<gene>
    <name evidence="2" type="ORF">M6B38_105435</name>
</gene>
<reference evidence="2" key="2">
    <citation type="submission" date="2023-04" db="EMBL/GenBank/DDBJ databases">
        <authorList>
            <person name="Bruccoleri R.E."/>
            <person name="Oakeley E.J."/>
            <person name="Faust A.-M."/>
            <person name="Dessus-Babus S."/>
            <person name="Altorfer M."/>
            <person name="Burckhardt D."/>
            <person name="Oertli M."/>
            <person name="Naumann U."/>
            <person name="Petersen F."/>
            <person name="Wong J."/>
        </authorList>
    </citation>
    <scope>NUCLEOTIDE SEQUENCE</scope>
    <source>
        <strain evidence="2">GSM-AAB239-AS_SAM_17_03QT</strain>
        <tissue evidence="2">Leaf</tissue>
    </source>
</reference>
<organism evidence="2 3">
    <name type="scientific">Iris pallida</name>
    <name type="common">Sweet iris</name>
    <dbReference type="NCBI Taxonomy" id="29817"/>
    <lineage>
        <taxon>Eukaryota</taxon>
        <taxon>Viridiplantae</taxon>
        <taxon>Streptophyta</taxon>
        <taxon>Embryophyta</taxon>
        <taxon>Tracheophyta</taxon>
        <taxon>Spermatophyta</taxon>
        <taxon>Magnoliopsida</taxon>
        <taxon>Liliopsida</taxon>
        <taxon>Asparagales</taxon>
        <taxon>Iridaceae</taxon>
        <taxon>Iridoideae</taxon>
        <taxon>Irideae</taxon>
        <taxon>Iris</taxon>
    </lineage>
</organism>
<name>A0AAX6ES45_IRIPA</name>
<dbReference type="EMBL" id="JANAVB010034418">
    <property type="protein sequence ID" value="KAJ6806768.1"/>
    <property type="molecule type" value="Genomic_DNA"/>
</dbReference>
<protein>
    <submittedName>
        <fullName evidence="2">Chaperone protein dnaJ 6</fullName>
    </submittedName>
</protein>
<evidence type="ECO:0000313" key="2">
    <source>
        <dbReference type="EMBL" id="KAJ6806768.1"/>
    </source>
</evidence>
<evidence type="ECO:0000313" key="3">
    <source>
        <dbReference type="Proteomes" id="UP001140949"/>
    </source>
</evidence>
<comment type="caution">
    <text evidence="2">The sequence shown here is derived from an EMBL/GenBank/DDBJ whole genome shotgun (WGS) entry which is preliminary data.</text>
</comment>
<keyword evidence="3" id="KW-1185">Reference proteome</keyword>
<reference evidence="2" key="1">
    <citation type="journal article" date="2023" name="GigaByte">
        <title>Genome assembly of the bearded iris, Iris pallida Lam.</title>
        <authorList>
            <person name="Bruccoleri R.E."/>
            <person name="Oakeley E.J."/>
            <person name="Faust A.M.E."/>
            <person name="Altorfer M."/>
            <person name="Dessus-Babus S."/>
            <person name="Burckhardt D."/>
            <person name="Oertli M."/>
            <person name="Naumann U."/>
            <person name="Petersen F."/>
            <person name="Wong J."/>
        </authorList>
    </citation>
    <scope>NUCLEOTIDE SEQUENCE</scope>
    <source>
        <strain evidence="2">GSM-AAB239-AS_SAM_17_03QT</strain>
    </source>
</reference>
<feature type="chain" id="PRO_5043949035" evidence="1">
    <location>
        <begin position="28"/>
        <end position="73"/>
    </location>
</feature>